<keyword evidence="10" id="KW-0675">Receptor</keyword>
<keyword evidence="7" id="KW-0677">Repeat</keyword>
<accession>A0AAV1R2S5</accession>
<dbReference type="PRINTS" id="PR00019">
    <property type="entry name" value="LEURICHRPT"/>
</dbReference>
<evidence type="ECO:0000313" key="12">
    <source>
        <dbReference type="EMBL" id="CAK7326815.1"/>
    </source>
</evidence>
<keyword evidence="8" id="KW-1133">Transmembrane helix</keyword>
<evidence type="ECO:0000256" key="10">
    <source>
        <dbReference type="ARBA" id="ARBA00023170"/>
    </source>
</evidence>
<dbReference type="Proteomes" id="UP001314170">
    <property type="component" value="Unassembled WGS sequence"/>
</dbReference>
<evidence type="ECO:0000313" key="13">
    <source>
        <dbReference type="Proteomes" id="UP001314170"/>
    </source>
</evidence>
<proteinExistence type="inferred from homology"/>
<keyword evidence="3" id="KW-1003">Cell membrane</keyword>
<evidence type="ECO:0000256" key="6">
    <source>
        <dbReference type="ARBA" id="ARBA00022729"/>
    </source>
</evidence>
<keyword evidence="5" id="KW-0812">Transmembrane</keyword>
<dbReference type="Gene3D" id="3.80.10.10">
    <property type="entry name" value="Ribonuclease Inhibitor"/>
    <property type="match status" value="3"/>
</dbReference>
<name>A0AAV1R2S5_9ROSI</name>
<dbReference type="SMART" id="SM00369">
    <property type="entry name" value="LRR_TYP"/>
    <property type="match status" value="6"/>
</dbReference>
<dbReference type="PANTHER" id="PTHR48063">
    <property type="entry name" value="LRR RECEPTOR-LIKE KINASE"/>
    <property type="match status" value="1"/>
</dbReference>
<protein>
    <recommendedName>
        <fullName evidence="14">Leucine-rich repeat-containing N-terminal plant-type domain-containing protein</fullName>
    </recommendedName>
</protein>
<comment type="similarity">
    <text evidence="2">Belongs to the RLP family.</text>
</comment>
<dbReference type="FunFam" id="3.80.10.10:FF:000649">
    <property type="entry name" value="Leucine Rich Repeat family protein"/>
    <property type="match status" value="1"/>
</dbReference>
<evidence type="ECO:0000256" key="4">
    <source>
        <dbReference type="ARBA" id="ARBA00022614"/>
    </source>
</evidence>
<reference evidence="12 13" key="1">
    <citation type="submission" date="2024-01" db="EMBL/GenBank/DDBJ databases">
        <authorList>
            <person name="Waweru B."/>
        </authorList>
    </citation>
    <scope>NUCLEOTIDE SEQUENCE [LARGE SCALE GENOMIC DNA]</scope>
</reference>
<evidence type="ECO:0000256" key="8">
    <source>
        <dbReference type="ARBA" id="ARBA00022989"/>
    </source>
</evidence>
<evidence type="ECO:0000256" key="11">
    <source>
        <dbReference type="ARBA" id="ARBA00023180"/>
    </source>
</evidence>
<evidence type="ECO:0000256" key="9">
    <source>
        <dbReference type="ARBA" id="ARBA00023136"/>
    </source>
</evidence>
<dbReference type="InterPro" id="IPR032675">
    <property type="entry name" value="LRR_dom_sf"/>
</dbReference>
<dbReference type="GO" id="GO:0005886">
    <property type="term" value="C:plasma membrane"/>
    <property type="evidence" value="ECO:0007669"/>
    <property type="project" value="UniProtKB-SubCell"/>
</dbReference>
<evidence type="ECO:0000256" key="7">
    <source>
        <dbReference type="ARBA" id="ARBA00022737"/>
    </source>
</evidence>
<evidence type="ECO:0000256" key="3">
    <source>
        <dbReference type="ARBA" id="ARBA00022475"/>
    </source>
</evidence>
<comment type="subcellular location">
    <subcellularLocation>
        <location evidence="1">Cell membrane</location>
        <topology evidence="1">Single-pass type I membrane protein</topology>
    </subcellularLocation>
</comment>
<dbReference type="InterPro" id="IPR046956">
    <property type="entry name" value="RLP23-like"/>
</dbReference>
<dbReference type="Pfam" id="PF00560">
    <property type="entry name" value="LRR_1"/>
    <property type="match status" value="5"/>
</dbReference>
<dbReference type="InterPro" id="IPR001611">
    <property type="entry name" value="Leu-rich_rpt"/>
</dbReference>
<keyword evidence="4" id="KW-0433">Leucine-rich repeat</keyword>
<keyword evidence="13" id="KW-1185">Reference proteome</keyword>
<evidence type="ECO:0000256" key="2">
    <source>
        <dbReference type="ARBA" id="ARBA00009592"/>
    </source>
</evidence>
<dbReference type="Pfam" id="PF13855">
    <property type="entry name" value="LRR_8"/>
    <property type="match status" value="1"/>
</dbReference>
<gene>
    <name evidence="12" type="ORF">DCAF_LOCUS4521</name>
</gene>
<dbReference type="AlphaFoldDB" id="A0AAV1R2S5"/>
<sequence>MMQSYPHQISANNPSIPTLALSLEYNKYINLINGVMGLAKRRRHLKPKGGCSGTFANASCIPSERKALLKFRGEDCCTWKGVVCSRTSGYVVKLDLRNQFHLDELDILYFDDYSGNYSSAFLKGDINPSLLDLKHLEFLDLSMNDFSSSSGIPGILLLALLQLSMLLKIPGQLDLSGAKLPKDNSWLHSLNMLPSLLELHLSRCQLPSIPQFLKVNFTSLELIDLSQNGFGSPIPRWLFNFSNIQHLDLSKNAFNGSIPSEISSCKFLEVLDLHENNLEGEIQNTLTNLCSPSGCIHNSLKMLNLGSNTLTGYFPVQLAQFKHIEYLNLESNSFQGPIPVNSLSGPIPEAIGHMWPKLHKLHLSGNQLNGSIPLSICKMKDLDTLDLSENQLSGRLPRCWGQLTSLEVIDLSNNNLSGRIPTSLGSVEFLASLHLQRNSFEGKLPASLTKPKYLKTLDLGKNAFTGSIPSWIGEKFSLELLSIHSNEFDGEVPLELCHLSQLRVLNLARNRIVGTLPRCFSNFSAMIGEALAREPWLYAGAYDENALVG</sequence>
<keyword evidence="9" id="KW-0472">Membrane</keyword>
<evidence type="ECO:0000256" key="5">
    <source>
        <dbReference type="ARBA" id="ARBA00022692"/>
    </source>
</evidence>
<dbReference type="InterPro" id="IPR003591">
    <property type="entry name" value="Leu-rich_rpt_typical-subtyp"/>
</dbReference>
<dbReference type="SUPFAM" id="SSF52058">
    <property type="entry name" value="L domain-like"/>
    <property type="match status" value="2"/>
</dbReference>
<dbReference type="FunFam" id="3.80.10.10:FF:000095">
    <property type="entry name" value="LRR receptor-like serine/threonine-protein kinase GSO1"/>
    <property type="match status" value="1"/>
</dbReference>
<evidence type="ECO:0000256" key="1">
    <source>
        <dbReference type="ARBA" id="ARBA00004251"/>
    </source>
</evidence>
<organism evidence="12 13">
    <name type="scientific">Dovyalis caffra</name>
    <dbReference type="NCBI Taxonomy" id="77055"/>
    <lineage>
        <taxon>Eukaryota</taxon>
        <taxon>Viridiplantae</taxon>
        <taxon>Streptophyta</taxon>
        <taxon>Embryophyta</taxon>
        <taxon>Tracheophyta</taxon>
        <taxon>Spermatophyta</taxon>
        <taxon>Magnoliopsida</taxon>
        <taxon>eudicotyledons</taxon>
        <taxon>Gunneridae</taxon>
        <taxon>Pentapetalae</taxon>
        <taxon>rosids</taxon>
        <taxon>fabids</taxon>
        <taxon>Malpighiales</taxon>
        <taxon>Salicaceae</taxon>
        <taxon>Flacourtieae</taxon>
        <taxon>Dovyalis</taxon>
    </lineage>
</organism>
<comment type="caution">
    <text evidence="12">The sequence shown here is derived from an EMBL/GenBank/DDBJ whole genome shotgun (WGS) entry which is preliminary data.</text>
</comment>
<dbReference type="EMBL" id="CAWUPB010000851">
    <property type="protein sequence ID" value="CAK7326815.1"/>
    <property type="molecule type" value="Genomic_DNA"/>
</dbReference>
<dbReference type="PANTHER" id="PTHR48063:SF112">
    <property type="entry name" value="RECEPTOR LIKE PROTEIN 30-LIKE"/>
    <property type="match status" value="1"/>
</dbReference>
<keyword evidence="6" id="KW-0732">Signal</keyword>
<evidence type="ECO:0008006" key="14">
    <source>
        <dbReference type="Google" id="ProtNLM"/>
    </source>
</evidence>
<keyword evidence="11" id="KW-0325">Glycoprotein</keyword>